<evidence type="ECO:0000256" key="1">
    <source>
        <dbReference type="SAM" id="MobiDB-lite"/>
    </source>
</evidence>
<feature type="compositionally biased region" description="Basic and acidic residues" evidence="1">
    <location>
        <begin position="74"/>
        <end position="115"/>
    </location>
</feature>
<evidence type="ECO:0008006" key="4">
    <source>
        <dbReference type="Google" id="ProtNLM"/>
    </source>
</evidence>
<evidence type="ECO:0000313" key="2">
    <source>
        <dbReference type="EMBL" id="BES96939.1"/>
    </source>
</evidence>
<evidence type="ECO:0000313" key="3">
    <source>
        <dbReference type="Proteomes" id="UP001307889"/>
    </source>
</evidence>
<feature type="compositionally biased region" description="Basic and acidic residues" evidence="1">
    <location>
        <begin position="128"/>
        <end position="137"/>
    </location>
</feature>
<dbReference type="EMBL" id="AP028915">
    <property type="protein sequence ID" value="BES96939.1"/>
    <property type="molecule type" value="Genomic_DNA"/>
</dbReference>
<gene>
    <name evidence="2" type="ORF">NTJ_09753</name>
</gene>
<accession>A0ABN7AXM9</accession>
<name>A0ABN7AXM9_9HEMI</name>
<sequence length="190" mass="21192">MSTSPFQSSNPLNRSRGWKVFVACMIGAAVAYPWGIPQQVHETPEVAAAKAAHLAAHAKAHYTASPSSWSPQERSWDEHDDGSYKDDQSWKQYDDGSYRPEHHNHQDDHQDDHHNSWSGPGSNGASHGHWDNHEKKWTGPVALPPGYDKNGAPLQVHDTPEVEAAKSKFFHQYHHAAAHASHSPSWGPQY</sequence>
<feature type="region of interest" description="Disordered" evidence="1">
    <location>
        <begin position="62"/>
        <end position="158"/>
    </location>
</feature>
<organism evidence="2 3">
    <name type="scientific">Nesidiocoris tenuis</name>
    <dbReference type="NCBI Taxonomy" id="355587"/>
    <lineage>
        <taxon>Eukaryota</taxon>
        <taxon>Metazoa</taxon>
        <taxon>Ecdysozoa</taxon>
        <taxon>Arthropoda</taxon>
        <taxon>Hexapoda</taxon>
        <taxon>Insecta</taxon>
        <taxon>Pterygota</taxon>
        <taxon>Neoptera</taxon>
        <taxon>Paraneoptera</taxon>
        <taxon>Hemiptera</taxon>
        <taxon>Heteroptera</taxon>
        <taxon>Panheteroptera</taxon>
        <taxon>Cimicomorpha</taxon>
        <taxon>Miridae</taxon>
        <taxon>Dicyphina</taxon>
        <taxon>Nesidiocoris</taxon>
    </lineage>
</organism>
<protein>
    <recommendedName>
        <fullName evidence="4">Pupal cuticle protein</fullName>
    </recommendedName>
</protein>
<dbReference type="Proteomes" id="UP001307889">
    <property type="component" value="Chromosome 7"/>
</dbReference>
<proteinExistence type="predicted"/>
<reference evidence="2 3" key="1">
    <citation type="submission" date="2023-09" db="EMBL/GenBank/DDBJ databases">
        <title>Nesidiocoris tenuis whole genome shotgun sequence.</title>
        <authorList>
            <person name="Shibata T."/>
            <person name="Shimoda M."/>
            <person name="Kobayashi T."/>
            <person name="Uehara T."/>
        </authorList>
    </citation>
    <scope>NUCLEOTIDE SEQUENCE [LARGE SCALE GENOMIC DNA]</scope>
    <source>
        <strain evidence="2 3">Japan</strain>
    </source>
</reference>
<keyword evidence="3" id="KW-1185">Reference proteome</keyword>
<feature type="compositionally biased region" description="Polar residues" evidence="1">
    <location>
        <begin position="116"/>
        <end position="125"/>
    </location>
</feature>
<feature type="compositionally biased region" description="Polar residues" evidence="1">
    <location>
        <begin position="64"/>
        <end position="73"/>
    </location>
</feature>